<name>A0ABT7KSG2_9BACI</name>
<dbReference type="InterPro" id="IPR051531">
    <property type="entry name" value="N-acetyltransferase"/>
</dbReference>
<protein>
    <submittedName>
        <fullName evidence="2">GNAT family N-acetyltransferase</fullName>
    </submittedName>
</protein>
<evidence type="ECO:0000259" key="1">
    <source>
        <dbReference type="Pfam" id="PF13302"/>
    </source>
</evidence>
<keyword evidence="3" id="KW-1185">Reference proteome</keyword>
<dbReference type="InterPro" id="IPR000182">
    <property type="entry name" value="GNAT_dom"/>
</dbReference>
<dbReference type="PANTHER" id="PTHR43792:SF9">
    <property type="entry name" value="RIBOSOMAL-PROTEIN-ALANINE ACETYLTRANSFERASE"/>
    <property type="match status" value="1"/>
</dbReference>
<dbReference type="Proteomes" id="UP001229716">
    <property type="component" value="Unassembled WGS sequence"/>
</dbReference>
<dbReference type="Gene3D" id="3.40.630.30">
    <property type="match status" value="1"/>
</dbReference>
<proteinExistence type="predicted"/>
<feature type="domain" description="N-acetyltransferase" evidence="1">
    <location>
        <begin position="12"/>
        <end position="152"/>
    </location>
</feature>
<dbReference type="SUPFAM" id="SSF55729">
    <property type="entry name" value="Acyl-CoA N-acyltransferases (Nat)"/>
    <property type="match status" value="1"/>
</dbReference>
<dbReference type="EMBL" id="JASWHZ010000001">
    <property type="protein sequence ID" value="MDL2417100.1"/>
    <property type="molecule type" value="Genomic_DNA"/>
</dbReference>
<sequence>MKIPVLEGNIVCLRSVEPEKDYKQWYEVMKDPGMHHWTGNVTPKDGNEIKDLLHTYKNLKDIMAWAIVMKKSKEMIGTYWISMPIMNENKKLIVTSEAQRIARKYWRTGVNRESRNLIYNYIFLTLDVDEVHAQAWDNNINSCRSMEQIGFKLEKQVECLFPKYDKTFLENHYVLFKKDWLALPCLKDYS</sequence>
<comment type="caution">
    <text evidence="2">The sequence shown here is derived from an EMBL/GenBank/DDBJ whole genome shotgun (WGS) entry which is preliminary data.</text>
</comment>
<evidence type="ECO:0000313" key="2">
    <source>
        <dbReference type="EMBL" id="MDL2417100.1"/>
    </source>
</evidence>
<accession>A0ABT7KSG2</accession>
<evidence type="ECO:0000313" key="3">
    <source>
        <dbReference type="Proteomes" id="UP001229716"/>
    </source>
</evidence>
<dbReference type="Pfam" id="PF13302">
    <property type="entry name" value="Acetyltransf_3"/>
    <property type="match status" value="1"/>
</dbReference>
<dbReference type="InterPro" id="IPR016181">
    <property type="entry name" value="Acyl_CoA_acyltransferase"/>
</dbReference>
<reference evidence="2 3" key="1">
    <citation type="journal article" date="2023" name="Int. J. Mol. Sci.">
        <title>Pathogenicity and Genomic Characterization of a Novel Genospecies, Bacillus shihchuchen, of the Bacillus cereus Group Isolated from Chinese Softshell Turtle (Pelodiscus sinensis).</title>
        <authorList>
            <person name="Cheng L.W."/>
            <person name="Byadgi O.V."/>
            <person name="Tsai C.E."/>
            <person name="Wang P.C."/>
            <person name="Chen S.C."/>
        </authorList>
    </citation>
    <scope>NUCLEOTIDE SEQUENCE [LARGE SCALE GENOMIC DNA]</scope>
    <source>
        <strain evidence="2 3">QF108-045</strain>
    </source>
</reference>
<gene>
    <name evidence="2" type="ORF">P6F46_03645</name>
</gene>
<dbReference type="PANTHER" id="PTHR43792">
    <property type="entry name" value="GNAT FAMILY, PUTATIVE (AFU_ORTHOLOGUE AFUA_3G00765)-RELATED-RELATED"/>
    <property type="match status" value="1"/>
</dbReference>
<organism evidence="2 3">
    <name type="scientific">Bacillus shihchuchen</name>
    <dbReference type="NCBI Taxonomy" id="3036942"/>
    <lineage>
        <taxon>Bacteria</taxon>
        <taxon>Bacillati</taxon>
        <taxon>Bacillota</taxon>
        <taxon>Bacilli</taxon>
        <taxon>Bacillales</taxon>
        <taxon>Bacillaceae</taxon>
        <taxon>Bacillus</taxon>
        <taxon>Bacillus cereus group</taxon>
    </lineage>
</organism>